<evidence type="ECO:0000256" key="1">
    <source>
        <dbReference type="ARBA" id="ARBA00023004"/>
    </source>
</evidence>
<dbReference type="PANTHER" id="PTHR36965:SF1">
    <property type="entry name" value="FE(2+)-TRAFFICKING PROTEIN-RELATED"/>
    <property type="match status" value="1"/>
</dbReference>
<gene>
    <name evidence="2" type="ORF">SAMN02745121_05648</name>
</gene>
<dbReference type="NCBIfam" id="NF003817">
    <property type="entry name" value="PRK05408.1"/>
    <property type="match status" value="1"/>
</dbReference>
<dbReference type="RefSeq" id="WP_096327288.1">
    <property type="nucleotide sequence ID" value="NZ_FOMX01000020.1"/>
</dbReference>
<evidence type="ECO:0000313" key="2">
    <source>
        <dbReference type="EMBL" id="SFE82197.1"/>
    </source>
</evidence>
<organism evidence="2 3">
    <name type="scientific">Nannocystis exedens</name>
    <dbReference type="NCBI Taxonomy" id="54"/>
    <lineage>
        <taxon>Bacteria</taxon>
        <taxon>Pseudomonadati</taxon>
        <taxon>Myxococcota</taxon>
        <taxon>Polyangia</taxon>
        <taxon>Nannocystales</taxon>
        <taxon>Nannocystaceae</taxon>
        <taxon>Nannocystis</taxon>
    </lineage>
</organism>
<dbReference type="GO" id="GO:0005829">
    <property type="term" value="C:cytosol"/>
    <property type="evidence" value="ECO:0007669"/>
    <property type="project" value="TreeGrafter"/>
</dbReference>
<accession>A0A1I2DP03</accession>
<reference evidence="3" key="1">
    <citation type="submission" date="2016-10" db="EMBL/GenBank/DDBJ databases">
        <authorList>
            <person name="Varghese N."/>
            <person name="Submissions S."/>
        </authorList>
    </citation>
    <scope>NUCLEOTIDE SEQUENCE [LARGE SCALE GENOMIC DNA]</scope>
    <source>
        <strain evidence="3">ATCC 25963</strain>
    </source>
</reference>
<evidence type="ECO:0000313" key="3">
    <source>
        <dbReference type="Proteomes" id="UP000199400"/>
    </source>
</evidence>
<dbReference type="InterPro" id="IPR036766">
    <property type="entry name" value="Fe_traffick_prot_YggX_sf"/>
</dbReference>
<dbReference type="GO" id="GO:0005506">
    <property type="term" value="F:iron ion binding"/>
    <property type="evidence" value="ECO:0007669"/>
    <property type="project" value="InterPro"/>
</dbReference>
<dbReference type="Gene3D" id="1.10.3880.10">
    <property type="entry name" value="Fe(II) trafficking protein YggX"/>
    <property type="match status" value="1"/>
</dbReference>
<dbReference type="Pfam" id="PF04362">
    <property type="entry name" value="Iron_traffic"/>
    <property type="match status" value="1"/>
</dbReference>
<proteinExistence type="predicted"/>
<dbReference type="AlphaFoldDB" id="A0A1I2DP03"/>
<dbReference type="EMBL" id="FOMX01000020">
    <property type="protein sequence ID" value="SFE82197.1"/>
    <property type="molecule type" value="Genomic_DNA"/>
</dbReference>
<sequence length="93" mass="11053">MNTPRIVHCKKLKQDLPALPFKPFPNEFGQLLYDNISLQAWQMWIRESPKFINTYRLDLQSKEGRDFLEKQMRIFFGFEEGELADTAFVPREG</sequence>
<dbReference type="PANTHER" id="PTHR36965">
    <property type="entry name" value="FE(2+)-TRAFFICKING PROTEIN-RELATED"/>
    <property type="match status" value="1"/>
</dbReference>
<dbReference type="InterPro" id="IPR007457">
    <property type="entry name" value="Fe_traffick_prot_YggX"/>
</dbReference>
<dbReference type="STRING" id="54.SAMN02745121_05648"/>
<dbReference type="OrthoDB" id="9804318at2"/>
<protein>
    <submittedName>
        <fullName evidence="2">Fe-S cluster biosynthesis and repair protein YggX</fullName>
    </submittedName>
</protein>
<keyword evidence="3" id="KW-1185">Reference proteome</keyword>
<dbReference type="SUPFAM" id="SSF111148">
    <property type="entry name" value="YggX-like"/>
    <property type="match status" value="1"/>
</dbReference>
<dbReference type="GO" id="GO:0034599">
    <property type="term" value="P:cellular response to oxidative stress"/>
    <property type="evidence" value="ECO:0007669"/>
    <property type="project" value="TreeGrafter"/>
</dbReference>
<dbReference type="Proteomes" id="UP000199400">
    <property type="component" value="Unassembled WGS sequence"/>
</dbReference>
<keyword evidence="1" id="KW-0408">Iron</keyword>
<name>A0A1I2DP03_9BACT</name>